<comment type="caution">
    <text evidence="1">The sequence shown here is derived from an EMBL/GenBank/DDBJ whole genome shotgun (WGS) entry which is preliminary data.</text>
</comment>
<gene>
    <name evidence="1" type="ORF">AACH10_17545</name>
</gene>
<sequence>MPSISMHSASVPLFQKQLGAMLAWLDKAEAHAQARGFSPDNYLQLRLAPDMLPFVSQIRIAGDTAKGCVARLAGEEPPKFDDDETTFAQLRGRIQKTLDYIGSVPAAAIDGSESREIVLPMRHRDPLRFTGEVYLRHWALPNFYFHVTTAYALLRHAGVALGKGDYLAMG</sequence>
<dbReference type="InterPro" id="IPR018531">
    <property type="entry name" value="DUF1993"/>
</dbReference>
<evidence type="ECO:0000313" key="1">
    <source>
        <dbReference type="EMBL" id="MEK8052060.1"/>
    </source>
</evidence>
<proteinExistence type="predicted"/>
<dbReference type="PANTHER" id="PTHR36922">
    <property type="entry name" value="BLL2446 PROTEIN"/>
    <property type="match status" value="1"/>
</dbReference>
<dbReference type="EMBL" id="JBBUTH010000009">
    <property type="protein sequence ID" value="MEK8052060.1"/>
    <property type="molecule type" value="Genomic_DNA"/>
</dbReference>
<keyword evidence="2" id="KW-1185">Reference proteome</keyword>
<reference evidence="1 2" key="1">
    <citation type="submission" date="2024-04" db="EMBL/GenBank/DDBJ databases">
        <title>Novel species of the genus Ideonella isolated from streams.</title>
        <authorList>
            <person name="Lu H."/>
        </authorList>
    </citation>
    <scope>NUCLEOTIDE SEQUENCE [LARGE SCALE GENOMIC DNA]</scope>
    <source>
        <strain evidence="1 2">DXS22W</strain>
    </source>
</reference>
<dbReference type="InterPro" id="IPR034660">
    <property type="entry name" value="DinB/YfiT-like"/>
</dbReference>
<dbReference type="Gene3D" id="1.20.120.450">
    <property type="entry name" value="dinb family like domain"/>
    <property type="match status" value="1"/>
</dbReference>
<dbReference type="Pfam" id="PF09351">
    <property type="entry name" value="DUF1993"/>
    <property type="match status" value="1"/>
</dbReference>
<evidence type="ECO:0000313" key="2">
    <source>
        <dbReference type="Proteomes" id="UP001365405"/>
    </source>
</evidence>
<dbReference type="SUPFAM" id="SSF109854">
    <property type="entry name" value="DinB/YfiT-like putative metalloenzymes"/>
    <property type="match status" value="1"/>
</dbReference>
<name>A0ABU9CJN7_9BURK</name>
<dbReference type="Proteomes" id="UP001365405">
    <property type="component" value="Unassembled WGS sequence"/>
</dbReference>
<accession>A0ABU9CJN7</accession>
<protein>
    <submittedName>
        <fullName evidence="1">DUF1993 domain-containing protein</fullName>
    </submittedName>
</protein>
<dbReference type="PANTHER" id="PTHR36922:SF1">
    <property type="entry name" value="DUF1993 DOMAIN-CONTAINING PROTEIN"/>
    <property type="match status" value="1"/>
</dbReference>
<dbReference type="RefSeq" id="WP_341411778.1">
    <property type="nucleotide sequence ID" value="NZ_JBBUTH010000009.1"/>
</dbReference>
<organism evidence="1 2">
    <name type="scientific">Pseudaquabacterium inlustre</name>
    <dbReference type="NCBI Taxonomy" id="2984192"/>
    <lineage>
        <taxon>Bacteria</taxon>
        <taxon>Pseudomonadati</taxon>
        <taxon>Pseudomonadota</taxon>
        <taxon>Betaproteobacteria</taxon>
        <taxon>Burkholderiales</taxon>
        <taxon>Sphaerotilaceae</taxon>
        <taxon>Pseudaquabacterium</taxon>
    </lineage>
</organism>